<evidence type="ECO:0000259" key="4">
    <source>
        <dbReference type="Pfam" id="PF01266"/>
    </source>
</evidence>
<name>A0A7C8ZBT7_OPUST</name>
<reference evidence="5" key="2">
    <citation type="submission" date="2020-07" db="EMBL/GenBank/DDBJ databases">
        <authorList>
            <person name="Vera ALvarez R."/>
            <person name="Arias-Moreno D.M."/>
            <person name="Jimenez-Jacinto V."/>
            <person name="Jimenez-Bremont J.F."/>
            <person name="Swaminathan K."/>
            <person name="Moose S.P."/>
            <person name="Guerrero-Gonzalez M.L."/>
            <person name="Marino-Ramirez L."/>
            <person name="Landsman D."/>
            <person name="Rodriguez-Kessler M."/>
            <person name="Delgado-Sanchez P."/>
        </authorList>
    </citation>
    <scope>NUCLEOTIDE SEQUENCE</scope>
    <source>
        <tissue evidence="5">Cladode</tissue>
    </source>
</reference>
<dbReference type="Pfam" id="PF01266">
    <property type="entry name" value="DAO"/>
    <property type="match status" value="1"/>
</dbReference>
<evidence type="ECO:0000256" key="2">
    <source>
        <dbReference type="ARBA" id="ARBA00039785"/>
    </source>
</evidence>
<dbReference type="GO" id="GO:0005737">
    <property type="term" value="C:cytoplasm"/>
    <property type="evidence" value="ECO:0007669"/>
    <property type="project" value="TreeGrafter"/>
</dbReference>
<evidence type="ECO:0000256" key="3">
    <source>
        <dbReference type="ARBA" id="ARBA00046185"/>
    </source>
</evidence>
<dbReference type="InterPro" id="IPR006076">
    <property type="entry name" value="FAD-dep_OxRdtase"/>
</dbReference>
<dbReference type="PANTHER" id="PTHR13847:SF287">
    <property type="entry name" value="FAD-DEPENDENT OXIDOREDUCTASE DOMAIN-CONTAINING PROTEIN 1"/>
    <property type="match status" value="1"/>
</dbReference>
<evidence type="ECO:0000256" key="1">
    <source>
        <dbReference type="ARBA" id="ARBA00023002"/>
    </source>
</evidence>
<dbReference type="InterPro" id="IPR036188">
    <property type="entry name" value="FAD/NAD-bd_sf"/>
</dbReference>
<organism evidence="5">
    <name type="scientific">Opuntia streptacantha</name>
    <name type="common">Prickly pear cactus</name>
    <name type="synonym">Opuntia cardona</name>
    <dbReference type="NCBI Taxonomy" id="393608"/>
    <lineage>
        <taxon>Eukaryota</taxon>
        <taxon>Viridiplantae</taxon>
        <taxon>Streptophyta</taxon>
        <taxon>Embryophyta</taxon>
        <taxon>Tracheophyta</taxon>
        <taxon>Spermatophyta</taxon>
        <taxon>Magnoliopsida</taxon>
        <taxon>eudicotyledons</taxon>
        <taxon>Gunneridae</taxon>
        <taxon>Pentapetalae</taxon>
        <taxon>Caryophyllales</taxon>
        <taxon>Cactineae</taxon>
        <taxon>Cactaceae</taxon>
        <taxon>Opuntioideae</taxon>
        <taxon>Opuntia</taxon>
    </lineage>
</organism>
<proteinExistence type="predicted"/>
<protein>
    <recommendedName>
        <fullName evidence="2">FAD-dependent oxidoreductase domain-containing protein 1</fullName>
    </recommendedName>
</protein>
<evidence type="ECO:0000313" key="5">
    <source>
        <dbReference type="EMBL" id="MBA4638215.1"/>
    </source>
</evidence>
<dbReference type="PANTHER" id="PTHR13847">
    <property type="entry name" value="SARCOSINE DEHYDROGENASE-RELATED"/>
    <property type="match status" value="1"/>
</dbReference>
<comment type="function">
    <text evidence="3">Required for the assembly of the mitochondrial membrane respiratory chain NADH dehydrogenase (Complex I). Involved in mid-late stages of complex I assembly.</text>
</comment>
<dbReference type="EMBL" id="GISG01108697">
    <property type="protein sequence ID" value="MBA4638215.1"/>
    <property type="molecule type" value="Transcribed_RNA"/>
</dbReference>
<dbReference type="Gene3D" id="3.50.50.60">
    <property type="entry name" value="FAD/NAD(P)-binding domain"/>
    <property type="match status" value="2"/>
</dbReference>
<dbReference type="AlphaFoldDB" id="A0A7C8ZBT7"/>
<reference evidence="5" key="1">
    <citation type="journal article" date="2013" name="J. Plant Res.">
        <title>Effect of fungi and light on seed germination of three Opuntia species from semiarid lands of central Mexico.</title>
        <authorList>
            <person name="Delgado-Sanchez P."/>
            <person name="Jimenez-Bremont J.F."/>
            <person name="Guerrero-Gonzalez Mde L."/>
            <person name="Flores J."/>
        </authorList>
    </citation>
    <scope>NUCLEOTIDE SEQUENCE</scope>
    <source>
        <tissue evidence="5">Cladode</tissue>
    </source>
</reference>
<sequence length="403" mass="43664">MALISASLLNPNPNLSFKHHDISTTSNFLQSQLFSNVQSTIKIRSRNSRRLVMGMNPVGATHSFDVVVVGAGIIGLTIARQFLLHSPLSVAVVDAAVPCSGATGAGQGYLWMTHKKPGTGVFDLALRSQKLWQFLADSLQDQCIDPSKALGWMKTGSLVIGTTEAELTQLNKQVQQLCAAGLRAEYLSIDDLALCEPELGVGRESGAAFLPDDCQLDAHRTVAFIEKGNRLFASQARYAEFYHDPAVCLLRSNGKGVVEGIKTKNNTLYGQKAIIIAAGCWTGSLMHELLRESDTKVNIPVQPRKIIKCIWERAQKFFPALKEISIESLNEKMNVRVGLRPYMPDGKPVIGPIPGMPNLFLAAGHEGGGLSMALGTAEMVVDMVLGNPLQVDPKHFAVEGRCC</sequence>
<feature type="domain" description="FAD dependent oxidoreductase" evidence="4">
    <location>
        <begin position="65"/>
        <end position="305"/>
    </location>
</feature>
<accession>A0A7C8ZBT7</accession>
<dbReference type="Gene3D" id="3.30.9.10">
    <property type="entry name" value="D-Amino Acid Oxidase, subunit A, domain 2"/>
    <property type="match status" value="1"/>
</dbReference>
<dbReference type="SUPFAM" id="SSF51905">
    <property type="entry name" value="FAD/NAD(P)-binding domain"/>
    <property type="match status" value="1"/>
</dbReference>
<keyword evidence="1" id="KW-0560">Oxidoreductase</keyword>
<dbReference type="GO" id="GO:0016491">
    <property type="term" value="F:oxidoreductase activity"/>
    <property type="evidence" value="ECO:0007669"/>
    <property type="project" value="UniProtKB-KW"/>
</dbReference>